<dbReference type="Proteomes" id="UP000234206">
    <property type="component" value="Unassembled WGS sequence"/>
</dbReference>
<protein>
    <submittedName>
        <fullName evidence="2">Uncharacterized protein</fullName>
    </submittedName>
</protein>
<keyword evidence="3" id="KW-1185">Reference proteome</keyword>
<gene>
    <name evidence="2" type="ORF">CYJ76_07955</name>
</gene>
<accession>A0A2I1P9P4</accession>
<organism evidence="2 3">
    <name type="scientific">Kytococcus schroeteri</name>
    <dbReference type="NCBI Taxonomy" id="138300"/>
    <lineage>
        <taxon>Bacteria</taxon>
        <taxon>Bacillati</taxon>
        <taxon>Actinomycetota</taxon>
        <taxon>Actinomycetes</taxon>
        <taxon>Micrococcales</taxon>
        <taxon>Kytococcaceae</taxon>
        <taxon>Kytococcus</taxon>
    </lineage>
</organism>
<name>A0A2I1P9P4_9MICO</name>
<evidence type="ECO:0000313" key="3">
    <source>
        <dbReference type="Proteomes" id="UP000234206"/>
    </source>
</evidence>
<sequence length="194" mass="20427">MVNPNLIRNAVKYGPVIAGAARRYGPTLVSEARKHAPAVVEEVERRTGRRPAGTDEQGRPMADATPRPTGRLVDRTPLGPAAAKRRATAHARSVVDGSVLQTFLHSRPVFVVFSGDTPVATHPHTDVPYSELLRHADLSARRRPRPHGSAPWRPAPGAPGAPGALGAPGSTGSTPQRPEDGPGDEPLTGTVVNP</sequence>
<comment type="caution">
    <text evidence="2">The sequence shown here is derived from an EMBL/GenBank/DDBJ whole genome shotgun (WGS) entry which is preliminary data.</text>
</comment>
<dbReference type="EMBL" id="PKIZ01000014">
    <property type="protein sequence ID" value="PKZ41347.1"/>
    <property type="molecule type" value="Genomic_DNA"/>
</dbReference>
<proteinExistence type="predicted"/>
<dbReference type="AlphaFoldDB" id="A0A2I1P9P4"/>
<dbReference type="OrthoDB" id="3829299at2"/>
<evidence type="ECO:0000313" key="2">
    <source>
        <dbReference type="EMBL" id="PKZ41347.1"/>
    </source>
</evidence>
<evidence type="ECO:0000256" key="1">
    <source>
        <dbReference type="SAM" id="MobiDB-lite"/>
    </source>
</evidence>
<feature type="region of interest" description="Disordered" evidence="1">
    <location>
        <begin position="140"/>
        <end position="194"/>
    </location>
</feature>
<feature type="compositionally biased region" description="Basic and acidic residues" evidence="1">
    <location>
        <begin position="42"/>
        <end position="58"/>
    </location>
</feature>
<reference evidence="2 3" key="1">
    <citation type="submission" date="2017-12" db="EMBL/GenBank/DDBJ databases">
        <title>Phylogenetic diversity of female urinary microbiome.</title>
        <authorList>
            <person name="Thomas-White K."/>
            <person name="Wolfe A.J."/>
        </authorList>
    </citation>
    <scope>NUCLEOTIDE SEQUENCE [LARGE SCALE GENOMIC DNA]</scope>
    <source>
        <strain evidence="2 3">UMB1298</strain>
    </source>
</reference>
<dbReference type="RefSeq" id="WP_101849780.1">
    <property type="nucleotide sequence ID" value="NZ_PKIZ01000014.1"/>
</dbReference>
<feature type="region of interest" description="Disordered" evidence="1">
    <location>
        <begin position="39"/>
        <end position="92"/>
    </location>
</feature>